<evidence type="ECO:0000256" key="1">
    <source>
        <dbReference type="ARBA" id="ARBA00004196"/>
    </source>
</evidence>
<protein>
    <submittedName>
        <fullName evidence="3">Efflux RND transporter periplasmic adaptor subunit</fullName>
    </submittedName>
</protein>
<reference evidence="4" key="1">
    <citation type="journal article" date="2019" name="Int. J. Syst. Evol. Microbiol.">
        <title>The Global Catalogue of Microorganisms (GCM) 10K type strain sequencing project: providing services to taxonomists for standard genome sequencing and annotation.</title>
        <authorList>
            <consortium name="The Broad Institute Genomics Platform"/>
            <consortium name="The Broad Institute Genome Sequencing Center for Infectious Disease"/>
            <person name="Wu L."/>
            <person name="Ma J."/>
        </authorList>
    </citation>
    <scope>NUCLEOTIDE SEQUENCE [LARGE SCALE GENOMIC DNA]</scope>
    <source>
        <strain evidence="4">R28</strain>
    </source>
</reference>
<dbReference type="EMBL" id="JBHUHQ010000003">
    <property type="protein sequence ID" value="MFD2043136.1"/>
    <property type="molecule type" value="Genomic_DNA"/>
</dbReference>
<evidence type="ECO:0000256" key="2">
    <source>
        <dbReference type="ARBA" id="ARBA00023054"/>
    </source>
</evidence>
<dbReference type="Gene3D" id="2.40.30.170">
    <property type="match status" value="1"/>
</dbReference>
<evidence type="ECO:0000313" key="3">
    <source>
        <dbReference type="EMBL" id="MFD2043136.1"/>
    </source>
</evidence>
<keyword evidence="2" id="KW-0175">Coiled coil</keyword>
<dbReference type="PANTHER" id="PTHR32347">
    <property type="entry name" value="EFFLUX SYSTEM COMPONENT YKNX-RELATED"/>
    <property type="match status" value="1"/>
</dbReference>
<dbReference type="RefSeq" id="WP_377558525.1">
    <property type="nucleotide sequence ID" value="NZ_JBHUHQ010000003.1"/>
</dbReference>
<proteinExistence type="predicted"/>
<comment type="subcellular location">
    <subcellularLocation>
        <location evidence="1">Cell envelope</location>
    </subcellularLocation>
</comment>
<sequence>MRKKLIWIAILLFIVTNGILVWMDDDGKVNRKAHVSDWDMTFEADLFDTVEAPGVIAYSGESYVYFDETAGSFQGFSLEEGNEINVGDPLFTYRVNDFAETEAFLVSELEKVNGEITAIEDAITEMVAYEIPRPTIPVISQGEEDENENISPPREPVEADLLKKQYLIEKEMELSARKEQALSIQSQLEELQSNGDTITVESPYQGKVKTISTTLSDPLIVIEDTKLVVQGELQEDERKQVEQGLPVHIDVSDSDDHHYQGVIEEVGVSPVDGAEITNESKYAFEVLFDDGEELDALLPGYHADISVILDDAMNATVVREDRLFDDHLWKLTEVGKIQKVPVQSGIRMDGSVEVKDGASTGEWILTEELSSVYADTTFVTPFKITKAPWLKLGDYENWKKYLIIGILSR</sequence>
<dbReference type="InterPro" id="IPR050465">
    <property type="entry name" value="UPF0194_transport"/>
</dbReference>
<name>A0ABW4VWQ9_9BACI</name>
<comment type="caution">
    <text evidence="3">The sequence shown here is derived from an EMBL/GenBank/DDBJ whole genome shotgun (WGS) entry which is preliminary data.</text>
</comment>
<gene>
    <name evidence="3" type="ORF">ACFSJF_02400</name>
</gene>
<dbReference type="Proteomes" id="UP001597383">
    <property type="component" value="Unassembled WGS sequence"/>
</dbReference>
<keyword evidence="4" id="KW-1185">Reference proteome</keyword>
<organism evidence="3 4">
    <name type="scientific">Ornithinibacillus salinisoli</name>
    <dbReference type="NCBI Taxonomy" id="1848459"/>
    <lineage>
        <taxon>Bacteria</taxon>
        <taxon>Bacillati</taxon>
        <taxon>Bacillota</taxon>
        <taxon>Bacilli</taxon>
        <taxon>Bacillales</taxon>
        <taxon>Bacillaceae</taxon>
        <taxon>Ornithinibacillus</taxon>
    </lineage>
</organism>
<accession>A0ABW4VWQ9</accession>
<evidence type="ECO:0000313" key="4">
    <source>
        <dbReference type="Proteomes" id="UP001597383"/>
    </source>
</evidence>